<comment type="subunit">
    <text evidence="3">Homodimer.</text>
</comment>
<evidence type="ECO:0000259" key="7">
    <source>
        <dbReference type="Pfam" id="PF00155"/>
    </source>
</evidence>
<dbReference type="GO" id="GO:0042802">
    <property type="term" value="F:identical protein binding"/>
    <property type="evidence" value="ECO:0007669"/>
    <property type="project" value="TreeGrafter"/>
</dbReference>
<proteinExistence type="inferred from homology"/>
<dbReference type="Gene3D" id="3.40.640.10">
    <property type="entry name" value="Type I PLP-dependent aspartate aminotransferase-like (Major domain)"/>
    <property type="match status" value="1"/>
</dbReference>
<dbReference type="AlphaFoldDB" id="A0A7C5R0K1"/>
<dbReference type="InterPro" id="IPR015424">
    <property type="entry name" value="PyrdxlP-dep_Trfase"/>
</dbReference>
<evidence type="ECO:0000256" key="3">
    <source>
        <dbReference type="ARBA" id="ARBA00011738"/>
    </source>
</evidence>
<comment type="similarity">
    <text evidence="2">Belongs to the class-I pyridoxal-phosphate-dependent aminotransferase family.</text>
</comment>
<organism evidence="8">
    <name type="scientific">Hellea balneolensis</name>
    <dbReference type="NCBI Taxonomy" id="287478"/>
    <lineage>
        <taxon>Bacteria</taxon>
        <taxon>Pseudomonadati</taxon>
        <taxon>Pseudomonadota</taxon>
        <taxon>Alphaproteobacteria</taxon>
        <taxon>Maricaulales</taxon>
        <taxon>Robiginitomaculaceae</taxon>
        <taxon>Hellea</taxon>
    </lineage>
</organism>
<dbReference type="InterPro" id="IPR004839">
    <property type="entry name" value="Aminotransferase_I/II_large"/>
</dbReference>
<evidence type="ECO:0000256" key="2">
    <source>
        <dbReference type="ARBA" id="ARBA00007441"/>
    </source>
</evidence>
<dbReference type="GO" id="GO:0005829">
    <property type="term" value="C:cytosol"/>
    <property type="evidence" value="ECO:0007669"/>
    <property type="project" value="TreeGrafter"/>
</dbReference>
<comment type="cofactor">
    <cofactor evidence="1">
        <name>pyridoxal 5'-phosphate</name>
        <dbReference type="ChEBI" id="CHEBI:597326"/>
    </cofactor>
</comment>
<dbReference type="PANTHER" id="PTHR11879:SF22">
    <property type="entry name" value="ASPARTATE AMINOTRANSFERASE, MITOCHONDRIAL"/>
    <property type="match status" value="1"/>
</dbReference>
<dbReference type="EMBL" id="DRMJ01000253">
    <property type="protein sequence ID" value="HHL42964.1"/>
    <property type="molecule type" value="Genomic_DNA"/>
</dbReference>
<dbReference type="Gene3D" id="3.90.1150.10">
    <property type="entry name" value="Aspartate Aminotransferase, domain 1"/>
    <property type="match status" value="1"/>
</dbReference>
<feature type="domain" description="Aminotransferase class I/classII large" evidence="7">
    <location>
        <begin position="34"/>
        <end position="209"/>
    </location>
</feature>
<evidence type="ECO:0000256" key="4">
    <source>
        <dbReference type="ARBA" id="ARBA00022576"/>
    </source>
</evidence>
<dbReference type="GO" id="GO:0004838">
    <property type="term" value="F:L-tyrosine-2-oxoglutarate transaminase activity"/>
    <property type="evidence" value="ECO:0007669"/>
    <property type="project" value="TreeGrafter"/>
</dbReference>
<protein>
    <submittedName>
        <fullName evidence="8">Aminotransferase class I/II-fold pyridoxal phosphate-dependent enzyme</fullName>
    </submittedName>
</protein>
<dbReference type="GO" id="GO:0004069">
    <property type="term" value="F:L-aspartate:2-oxoglutarate aminotransferase activity"/>
    <property type="evidence" value="ECO:0007669"/>
    <property type="project" value="TreeGrafter"/>
</dbReference>
<dbReference type="Proteomes" id="UP000885830">
    <property type="component" value="Unassembled WGS sequence"/>
</dbReference>
<dbReference type="InterPro" id="IPR015421">
    <property type="entry name" value="PyrdxlP-dep_Trfase_major"/>
</dbReference>
<dbReference type="Pfam" id="PF00155">
    <property type="entry name" value="Aminotran_1_2"/>
    <property type="match status" value="1"/>
</dbReference>
<keyword evidence="4 8" id="KW-0032">Aminotransferase</keyword>
<sequence length="210" mass="22701">MAIRRNNMFETLHTSPPDAIIQMIKLAAADTRANKIDLGVGIYQDETGATPVMGAVKEAERQWFEQEDTKKYIGILGNPQFNSLFSQMLFGADSDAITSGRLAVAQSAGGSGALRLAAEVIKLASPNATVWVSTPTWANHQPLIGTAGLKISAYTYYDKQSQSIDFDQMCTDLREKTKAGDAVLLHGCCHNPTGADLTPAQWQVLADLLN</sequence>
<accession>A0A7C5R0K1</accession>
<name>A0A7C5R0K1_9PROT</name>
<feature type="non-terminal residue" evidence="8">
    <location>
        <position position="210"/>
    </location>
</feature>
<dbReference type="InterPro" id="IPR015422">
    <property type="entry name" value="PyrdxlP-dep_Trfase_small"/>
</dbReference>
<keyword evidence="5" id="KW-0808">Transferase</keyword>
<evidence type="ECO:0000256" key="5">
    <source>
        <dbReference type="ARBA" id="ARBA00022679"/>
    </source>
</evidence>
<dbReference type="InterPro" id="IPR000796">
    <property type="entry name" value="Asp_trans"/>
</dbReference>
<dbReference type="GO" id="GO:0033585">
    <property type="term" value="P:L-phenylalanine biosynthetic process from chorismate via phenylpyruvate"/>
    <property type="evidence" value="ECO:0007669"/>
    <property type="project" value="TreeGrafter"/>
</dbReference>
<dbReference type="PANTHER" id="PTHR11879">
    <property type="entry name" value="ASPARTATE AMINOTRANSFERASE"/>
    <property type="match status" value="1"/>
</dbReference>
<evidence type="ECO:0000313" key="8">
    <source>
        <dbReference type="EMBL" id="HHL42964.1"/>
    </source>
</evidence>
<reference evidence="8" key="1">
    <citation type="journal article" date="2020" name="mSystems">
        <title>Genome- and Community-Level Interaction Insights into Carbon Utilization and Element Cycling Functions of Hydrothermarchaeota in Hydrothermal Sediment.</title>
        <authorList>
            <person name="Zhou Z."/>
            <person name="Liu Y."/>
            <person name="Xu W."/>
            <person name="Pan J."/>
            <person name="Luo Z.H."/>
            <person name="Li M."/>
        </authorList>
    </citation>
    <scope>NUCLEOTIDE SEQUENCE [LARGE SCALE GENOMIC DNA]</scope>
    <source>
        <strain evidence="8">HyVt-485</strain>
    </source>
</reference>
<dbReference type="SUPFAM" id="SSF53383">
    <property type="entry name" value="PLP-dependent transferases"/>
    <property type="match status" value="1"/>
</dbReference>
<gene>
    <name evidence="8" type="ORF">ENJ42_05040</name>
</gene>
<keyword evidence="6" id="KW-0663">Pyridoxal phosphate</keyword>
<evidence type="ECO:0000256" key="6">
    <source>
        <dbReference type="ARBA" id="ARBA00022898"/>
    </source>
</evidence>
<dbReference type="GO" id="GO:0030170">
    <property type="term" value="F:pyridoxal phosphate binding"/>
    <property type="evidence" value="ECO:0007669"/>
    <property type="project" value="InterPro"/>
</dbReference>
<comment type="caution">
    <text evidence="8">The sequence shown here is derived from an EMBL/GenBank/DDBJ whole genome shotgun (WGS) entry which is preliminary data.</text>
</comment>
<evidence type="ECO:0000256" key="1">
    <source>
        <dbReference type="ARBA" id="ARBA00001933"/>
    </source>
</evidence>